<dbReference type="Gene3D" id="3.40.50.1000">
    <property type="entry name" value="HAD superfamily/HAD-like"/>
    <property type="match status" value="1"/>
</dbReference>
<name>A0A1T2YWZ5_PSEFL</name>
<dbReference type="OrthoDB" id="9776368at2"/>
<dbReference type="Pfam" id="PF13419">
    <property type="entry name" value="HAD_2"/>
    <property type="match status" value="1"/>
</dbReference>
<evidence type="ECO:0000256" key="1">
    <source>
        <dbReference type="ARBA" id="ARBA00001946"/>
    </source>
</evidence>
<comment type="cofactor">
    <cofactor evidence="1">
        <name>Mg(2+)</name>
        <dbReference type="ChEBI" id="CHEBI:18420"/>
    </cofactor>
</comment>
<evidence type="ECO:0000256" key="2">
    <source>
        <dbReference type="ARBA" id="ARBA00022723"/>
    </source>
</evidence>
<dbReference type="GO" id="GO:0006281">
    <property type="term" value="P:DNA repair"/>
    <property type="evidence" value="ECO:0007669"/>
    <property type="project" value="TreeGrafter"/>
</dbReference>
<dbReference type="SFLD" id="SFLDS00003">
    <property type="entry name" value="Haloacid_Dehalogenase"/>
    <property type="match status" value="1"/>
</dbReference>
<dbReference type="GO" id="GO:0008967">
    <property type="term" value="F:phosphoglycolate phosphatase activity"/>
    <property type="evidence" value="ECO:0007669"/>
    <property type="project" value="TreeGrafter"/>
</dbReference>
<dbReference type="GO" id="GO:0046872">
    <property type="term" value="F:metal ion binding"/>
    <property type="evidence" value="ECO:0007669"/>
    <property type="project" value="UniProtKB-KW"/>
</dbReference>
<dbReference type="PRINTS" id="PR00413">
    <property type="entry name" value="HADHALOGNASE"/>
</dbReference>
<dbReference type="AlphaFoldDB" id="A0A1T2YWZ5"/>
<dbReference type="InterPro" id="IPR023198">
    <property type="entry name" value="PGP-like_dom2"/>
</dbReference>
<dbReference type="NCBIfam" id="TIGR01549">
    <property type="entry name" value="HAD-SF-IA-v1"/>
    <property type="match status" value="1"/>
</dbReference>
<gene>
    <name evidence="3" type="ORF">BFW87_09565</name>
</gene>
<dbReference type="GO" id="GO:0005829">
    <property type="term" value="C:cytosol"/>
    <property type="evidence" value="ECO:0007669"/>
    <property type="project" value="TreeGrafter"/>
</dbReference>
<dbReference type="InterPro" id="IPR041492">
    <property type="entry name" value="HAD_2"/>
</dbReference>
<proteinExistence type="predicted"/>
<comment type="caution">
    <text evidence="3">The sequence shown here is derived from an EMBL/GenBank/DDBJ whole genome shotgun (WGS) entry which is preliminary data.</text>
</comment>
<dbReference type="Gene3D" id="1.10.150.240">
    <property type="entry name" value="Putative phosphatase, domain 2"/>
    <property type="match status" value="1"/>
</dbReference>
<dbReference type="SUPFAM" id="SSF56784">
    <property type="entry name" value="HAD-like"/>
    <property type="match status" value="1"/>
</dbReference>
<evidence type="ECO:0000313" key="3">
    <source>
        <dbReference type="EMBL" id="OPA96568.1"/>
    </source>
</evidence>
<dbReference type="EMBL" id="MSDF01000014">
    <property type="protein sequence ID" value="OPA96568.1"/>
    <property type="molecule type" value="Genomic_DNA"/>
</dbReference>
<protein>
    <submittedName>
        <fullName evidence="3">Phosphoglycolate phosphatase</fullName>
    </submittedName>
</protein>
<organism evidence="3 4">
    <name type="scientific">Pseudomonas fluorescens</name>
    <dbReference type="NCBI Taxonomy" id="294"/>
    <lineage>
        <taxon>Bacteria</taxon>
        <taxon>Pseudomonadati</taxon>
        <taxon>Pseudomonadota</taxon>
        <taxon>Gammaproteobacteria</taxon>
        <taxon>Pseudomonadales</taxon>
        <taxon>Pseudomonadaceae</taxon>
        <taxon>Pseudomonas</taxon>
    </lineage>
</organism>
<sequence>MAVYNALIFDLDGTLIDSAYDIAKALNAGFMLNGWPELDPDHVEAFLGNGPRRLIVDILEDLDIPYDEAQVQRAFEGYLQAYMDDPAGRTRFYPHVREDLVALREAGIRLGICTNKNHAVTGKVLEQLGLADLFDAAIGADAVPACKPDPGHLLAVADAMALADQTWAYVGDTRVDQQTAHAAGVAFFVVPWGGGPLVEISAAQRLNRLADLLQRSPPIAKERI</sequence>
<evidence type="ECO:0000313" key="4">
    <source>
        <dbReference type="Proteomes" id="UP000190965"/>
    </source>
</evidence>
<keyword evidence="2" id="KW-0479">Metal-binding</keyword>
<dbReference type="Proteomes" id="UP000190965">
    <property type="component" value="Unassembled WGS sequence"/>
</dbReference>
<dbReference type="InterPro" id="IPR050155">
    <property type="entry name" value="HAD-like_hydrolase_sf"/>
</dbReference>
<dbReference type="RefSeq" id="WP_078739618.1">
    <property type="nucleotide sequence ID" value="NZ_MSDF01000014.1"/>
</dbReference>
<accession>A0A1T2YWZ5</accession>
<dbReference type="InterPro" id="IPR006439">
    <property type="entry name" value="HAD-SF_hydro_IA"/>
</dbReference>
<dbReference type="InterPro" id="IPR023214">
    <property type="entry name" value="HAD_sf"/>
</dbReference>
<dbReference type="PANTHER" id="PTHR43434:SF24">
    <property type="entry name" value="HYDROLASE-RELATED"/>
    <property type="match status" value="1"/>
</dbReference>
<dbReference type="SFLD" id="SFLDG01129">
    <property type="entry name" value="C1.5:_HAD__Beta-PGM__Phosphata"/>
    <property type="match status" value="1"/>
</dbReference>
<dbReference type="PANTHER" id="PTHR43434">
    <property type="entry name" value="PHOSPHOGLYCOLATE PHOSPHATASE"/>
    <property type="match status" value="1"/>
</dbReference>
<dbReference type="InterPro" id="IPR036412">
    <property type="entry name" value="HAD-like_sf"/>
</dbReference>
<reference evidence="3 4" key="1">
    <citation type="submission" date="2016-12" db="EMBL/GenBank/DDBJ databases">
        <title>Draft genome sequences of seven strains of Pseudomonas fluorescens that produce 4-formylaminooxyvinylglycine.</title>
        <authorList>
            <person name="Okrent R.A."/>
            <person name="Manning V.A."/>
            <person name="Trippe K.M."/>
        </authorList>
    </citation>
    <scope>NUCLEOTIDE SEQUENCE [LARGE SCALE GENOMIC DNA]</scope>
    <source>
        <strain evidence="3 4">P5A</strain>
    </source>
</reference>